<dbReference type="Proteomes" id="UP001623041">
    <property type="component" value="Unassembled WGS sequence"/>
</dbReference>
<dbReference type="Gene3D" id="3.60.40.10">
    <property type="entry name" value="PPM-type phosphatase domain"/>
    <property type="match status" value="1"/>
</dbReference>
<reference evidence="1 2" key="1">
    <citation type="submission" date="2024-11" db="EMBL/GenBank/DDBJ databases">
        <authorList>
            <person name="Lucas J.A."/>
        </authorList>
    </citation>
    <scope>NUCLEOTIDE SEQUENCE [LARGE SCALE GENOMIC DNA]</scope>
    <source>
        <strain evidence="1 2">Z 5.4</strain>
    </source>
</reference>
<name>A0ABW8RF92_9BACI</name>
<evidence type="ECO:0000313" key="2">
    <source>
        <dbReference type="Proteomes" id="UP001623041"/>
    </source>
</evidence>
<organism evidence="1 2">
    <name type="scientific">Bacillus salipaludis</name>
    <dbReference type="NCBI Taxonomy" id="2547811"/>
    <lineage>
        <taxon>Bacteria</taxon>
        <taxon>Bacillati</taxon>
        <taxon>Bacillota</taxon>
        <taxon>Bacilli</taxon>
        <taxon>Bacillales</taxon>
        <taxon>Bacillaceae</taxon>
        <taxon>Bacillus</taxon>
    </lineage>
</organism>
<gene>
    <name evidence="1" type="ORF">ACJEBI_05195</name>
</gene>
<dbReference type="EMBL" id="JBJHQH010000003">
    <property type="protein sequence ID" value="MFK9090876.1"/>
    <property type="molecule type" value="Genomic_DNA"/>
</dbReference>
<accession>A0ABW8RF92</accession>
<proteinExistence type="predicted"/>
<keyword evidence="2" id="KW-1185">Reference proteome</keyword>
<dbReference type="RefSeq" id="WP_406579565.1">
    <property type="nucleotide sequence ID" value="NZ_JBJHQH010000003.1"/>
</dbReference>
<dbReference type="SUPFAM" id="SSF81606">
    <property type="entry name" value="PP2C-like"/>
    <property type="match status" value="1"/>
</dbReference>
<evidence type="ECO:0000313" key="1">
    <source>
        <dbReference type="EMBL" id="MFK9090876.1"/>
    </source>
</evidence>
<protein>
    <submittedName>
        <fullName evidence="1">Protein phosphatase 2C domain-containing protein</fullName>
    </submittedName>
</protein>
<comment type="caution">
    <text evidence="1">The sequence shown here is derived from an EMBL/GenBank/DDBJ whole genome shotgun (WGS) entry which is preliminary data.</text>
</comment>
<sequence>MVLNENQESFRKLRWIGKEAAYLDQIKIDSCEDLVLGRYGGTRQAGAYKNEDGALVVKGADWEFAMILDGHNSAESVNLVLKTIENKFDKLAIILEEPIDTVFQSFESYILSIFQSESFLESCKQIQGETACLLCVRKEKYLWWFSVGDCVIYLLHEDLHKLGQYALNQRQFYEWIGQINTFSLPVPCYSSGIRELRTGPNRIILVTDGVLECAEHYYETSLHLYNDCFEGDVPINVKHILQHVHESSGQDSATIICWEYVNPHPAAIPSNQPKR</sequence>
<dbReference type="InterPro" id="IPR036457">
    <property type="entry name" value="PPM-type-like_dom_sf"/>
</dbReference>